<dbReference type="eggNOG" id="ENOG502T1TG">
    <property type="taxonomic scope" value="Eukaryota"/>
</dbReference>
<feature type="compositionally biased region" description="Low complexity" evidence="1">
    <location>
        <begin position="710"/>
        <end position="741"/>
    </location>
</feature>
<dbReference type="OrthoDB" id="3257151at2759"/>
<feature type="compositionally biased region" description="Basic and acidic residues" evidence="1">
    <location>
        <begin position="254"/>
        <end position="287"/>
    </location>
</feature>
<proteinExistence type="predicted"/>
<feature type="region of interest" description="Disordered" evidence="1">
    <location>
        <begin position="254"/>
        <end position="424"/>
    </location>
</feature>
<dbReference type="CDD" id="cd22249">
    <property type="entry name" value="UDM1_RNF168_RNF169-like"/>
    <property type="match status" value="1"/>
</dbReference>
<evidence type="ECO:0000313" key="3">
    <source>
        <dbReference type="Proteomes" id="UP000007431"/>
    </source>
</evidence>
<evidence type="ECO:0000313" key="2">
    <source>
        <dbReference type="EMBL" id="EFI96466.1"/>
    </source>
</evidence>
<evidence type="ECO:0008006" key="4">
    <source>
        <dbReference type="Google" id="ProtNLM"/>
    </source>
</evidence>
<feature type="region of interest" description="Disordered" evidence="1">
    <location>
        <begin position="708"/>
        <end position="745"/>
    </location>
</feature>
<feature type="compositionally biased region" description="Low complexity" evidence="1">
    <location>
        <begin position="344"/>
        <end position="387"/>
    </location>
</feature>
<reference evidence="2 3" key="1">
    <citation type="journal article" date="2010" name="Nat. Biotechnol.">
        <title>Genome sequence of the model mushroom Schizophyllum commune.</title>
        <authorList>
            <person name="Ohm R.A."/>
            <person name="de Jong J.F."/>
            <person name="Lugones L.G."/>
            <person name="Aerts A."/>
            <person name="Kothe E."/>
            <person name="Stajich J.E."/>
            <person name="de Vries R.P."/>
            <person name="Record E."/>
            <person name="Levasseur A."/>
            <person name="Baker S.E."/>
            <person name="Bartholomew K.A."/>
            <person name="Coutinho P.M."/>
            <person name="Erdmann S."/>
            <person name="Fowler T.J."/>
            <person name="Gathman A.C."/>
            <person name="Lombard V."/>
            <person name="Henrissat B."/>
            <person name="Knabe N."/>
            <person name="Kuees U."/>
            <person name="Lilly W.W."/>
            <person name="Lindquist E."/>
            <person name="Lucas S."/>
            <person name="Magnuson J.K."/>
            <person name="Piumi F."/>
            <person name="Raudaskoski M."/>
            <person name="Salamov A."/>
            <person name="Schmutz J."/>
            <person name="Schwarze F.W.M.R."/>
            <person name="vanKuyk P.A."/>
            <person name="Horton J.S."/>
            <person name="Grigoriev I.V."/>
            <person name="Woesten H.A.B."/>
        </authorList>
    </citation>
    <scope>NUCLEOTIDE SEQUENCE [LARGE SCALE GENOMIC DNA]</scope>
    <source>
        <strain evidence="3">H4-8 / FGSC 9210</strain>
    </source>
</reference>
<name>D8Q7Q3_SCHCM</name>
<feature type="region of interest" description="Disordered" evidence="1">
    <location>
        <begin position="131"/>
        <end position="153"/>
    </location>
</feature>
<dbReference type="HOGENOM" id="CLU_313555_0_0_1"/>
<dbReference type="RefSeq" id="XP_003031369.1">
    <property type="nucleotide sequence ID" value="XM_003031323.1"/>
</dbReference>
<keyword evidence="3" id="KW-1185">Reference proteome</keyword>
<sequence>MPQVTSERDKTHLTAFASSFRILEARNHNLFGGDDVVRLFGLLSVFALISDNRAFVADYGRSIFSGAMVKLETAVEAASWRRASAAASRVPSSFYTDILGAPRTFLYFNNPPATAPSTLASASNLRSSADSDLLFKSSPPSTPSPLPSDQQSPKRYTYTHLPPFIAHQLAVIWAADRRLPTPESRKRWALARDVDPVRVHNWWYRRKKVAKGLGVVIPEGNYELGMGDPAKEKERWEKEREEALLRIERLRQEREEQAKREREEKEARDRQERAAREEEERKEREEAEATEAQARLRAQGKENLKGGKKKTRAPTEDAADSPARKRVKTVQRKDSTMIMRRDSAASARKASLRPPKIATSLRSTHSRTAAAASATATTAPPTKSKVAPPQPRPHMRLTRRNRPEEWQEWVDGDGRSKDEAEDEDALIAEPPAPIECEQENCDDLAASGIVLNPELPALDDDLVPPTCTGFTTNDMSRPVSRDRPHFVCAVCAEPAPPNLLDFDPLLDYAGFSSLGDIDCDTLLSNTDSGMLLADTDPDAFLGEAVLDASLILLNEMLDDPTHCDEITPPGDIVTIADRSLAHANAYGTDTAHNSWSAFDTRSACISLRQSWISGPTISYDLTDADFSAPAFAMNALPLTRLDEAYPPNHAYIHFDGVAYTRDGFRVAPLLAVVDHYASCSPIPMDVSSPASIFSFVSSDPCRLDPATVYPSSPASSRSSSPSSSCRSSPAASRSSSPTPSRLIRPTAIASPVARSAIPSSKSARARILTEFTNTASSMANAPADSSPQSTAPLDFGTVKLHPNLKKSSSSIVSRPLPPAHPSLFSGSLPKCRSLPIRAPLRTIEIIDAVIESPRAMVEPLRDIQAPRPTRPYRGVRRLEAQAMDYQGVSTATPSTLSSTVLSLSSSQAPTTSSSLAPRMSWLLDAAVQALTASR</sequence>
<gene>
    <name evidence="2" type="ORF">SCHCODRAFT_109834</name>
</gene>
<accession>D8Q7Q3</accession>
<protein>
    <recommendedName>
        <fullName evidence="4">Homeobox domain-containing protein</fullName>
    </recommendedName>
</protein>
<organism evidence="3">
    <name type="scientific">Schizophyllum commune (strain H4-8 / FGSC 9210)</name>
    <name type="common">Split gill fungus</name>
    <dbReference type="NCBI Taxonomy" id="578458"/>
    <lineage>
        <taxon>Eukaryota</taxon>
        <taxon>Fungi</taxon>
        <taxon>Dikarya</taxon>
        <taxon>Basidiomycota</taxon>
        <taxon>Agaricomycotina</taxon>
        <taxon>Agaricomycetes</taxon>
        <taxon>Agaricomycetidae</taxon>
        <taxon>Agaricales</taxon>
        <taxon>Schizophyllaceae</taxon>
        <taxon>Schizophyllum</taxon>
    </lineage>
</organism>
<evidence type="ECO:0000256" key="1">
    <source>
        <dbReference type="SAM" id="MobiDB-lite"/>
    </source>
</evidence>
<dbReference type="AlphaFoldDB" id="D8Q7Q3"/>
<dbReference type="EMBL" id="GL377307">
    <property type="protein sequence ID" value="EFI96466.1"/>
    <property type="molecule type" value="Genomic_DNA"/>
</dbReference>
<dbReference type="VEuPathDB" id="FungiDB:SCHCODRAFT_02668745"/>
<feature type="non-terminal residue" evidence="2">
    <location>
        <position position="934"/>
    </location>
</feature>
<dbReference type="InParanoid" id="D8Q7Q3"/>
<dbReference type="GeneID" id="9586710"/>
<feature type="compositionally biased region" description="Basic and acidic residues" evidence="1">
    <location>
        <begin position="331"/>
        <end position="343"/>
    </location>
</feature>
<dbReference type="KEGG" id="scm:SCHCO_02668745"/>
<dbReference type="Proteomes" id="UP000007431">
    <property type="component" value="Unassembled WGS sequence"/>
</dbReference>